<name>A0A6P4YEZ8_BRABE</name>
<comment type="pathway">
    <text evidence="1 6">Nucleotide-sugar biosynthesis; UDP-N-acetyl-alpha-D-glucosamine biosynthesis; N-acetyl-alpha-D-glucosamine 1-phosphate from alpha-D-glucosamine 6-phosphate (route I): step 1/2.</text>
</comment>
<reference evidence="9" key="1">
    <citation type="submission" date="2025-08" db="UniProtKB">
        <authorList>
            <consortium name="RefSeq"/>
        </authorList>
    </citation>
    <scope>IDENTIFICATION</scope>
    <source>
        <tissue evidence="9">Gonad</tissue>
    </source>
</reference>
<feature type="domain" description="N-acetyltransferase" evidence="7">
    <location>
        <begin position="40"/>
        <end position="185"/>
    </location>
</feature>
<dbReference type="InterPro" id="IPR000182">
    <property type="entry name" value="GNAT_dom"/>
</dbReference>
<evidence type="ECO:0000313" key="9">
    <source>
        <dbReference type="RefSeq" id="XP_019615531.1"/>
    </source>
</evidence>
<evidence type="ECO:0000256" key="5">
    <source>
        <dbReference type="ARBA" id="ARBA00048964"/>
    </source>
</evidence>
<dbReference type="PANTHER" id="PTHR13355:SF11">
    <property type="entry name" value="GLUCOSAMINE 6-PHOSPHATE N-ACETYLTRANSFERASE"/>
    <property type="match status" value="1"/>
</dbReference>
<dbReference type="CDD" id="cd04301">
    <property type="entry name" value="NAT_SF"/>
    <property type="match status" value="1"/>
</dbReference>
<dbReference type="RefSeq" id="XP_019615531.1">
    <property type="nucleotide sequence ID" value="XM_019759972.1"/>
</dbReference>
<dbReference type="Pfam" id="PF00583">
    <property type="entry name" value="Acetyltransf_1"/>
    <property type="match status" value="1"/>
</dbReference>
<comment type="catalytic activity">
    <reaction evidence="5 6">
        <text>D-glucosamine 6-phosphate + acetyl-CoA = N-acetyl-D-glucosamine 6-phosphate + CoA + H(+)</text>
        <dbReference type="Rhea" id="RHEA:10292"/>
        <dbReference type="ChEBI" id="CHEBI:15378"/>
        <dbReference type="ChEBI" id="CHEBI:57287"/>
        <dbReference type="ChEBI" id="CHEBI:57288"/>
        <dbReference type="ChEBI" id="CHEBI:57513"/>
        <dbReference type="ChEBI" id="CHEBI:58725"/>
        <dbReference type="EC" id="2.3.1.4"/>
    </reaction>
</comment>
<proteinExistence type="inferred from homology"/>
<evidence type="ECO:0000259" key="7">
    <source>
        <dbReference type="PROSITE" id="PS51186"/>
    </source>
</evidence>
<keyword evidence="3 6" id="KW-0808">Transferase</keyword>
<keyword evidence="8" id="KW-1185">Reference proteome</keyword>
<dbReference type="OrthoDB" id="10039976at2759"/>
<dbReference type="EC" id="2.3.1.4" evidence="6"/>
<dbReference type="SUPFAM" id="SSF55729">
    <property type="entry name" value="Acyl-CoA N-acyltransferases (Nat)"/>
    <property type="match status" value="1"/>
</dbReference>
<dbReference type="GO" id="GO:0004343">
    <property type="term" value="F:glucosamine 6-phosphate N-acetyltransferase activity"/>
    <property type="evidence" value="ECO:0007669"/>
    <property type="project" value="UniProtKB-UniRule"/>
</dbReference>
<evidence type="ECO:0000256" key="2">
    <source>
        <dbReference type="ARBA" id="ARBA00006048"/>
    </source>
</evidence>
<evidence type="ECO:0000256" key="1">
    <source>
        <dbReference type="ARBA" id="ARBA00004832"/>
    </source>
</evidence>
<gene>
    <name evidence="9" type="primary">LOC109463234</name>
</gene>
<dbReference type="PANTHER" id="PTHR13355">
    <property type="entry name" value="GLUCOSAMINE 6-PHOSPHATE N-ACETYLTRANSFERASE"/>
    <property type="match status" value="1"/>
</dbReference>
<evidence type="ECO:0000256" key="4">
    <source>
        <dbReference type="ARBA" id="ARBA00023315"/>
    </source>
</evidence>
<dbReference type="GO" id="GO:0006048">
    <property type="term" value="P:UDP-N-acetylglucosamine biosynthetic process"/>
    <property type="evidence" value="ECO:0007669"/>
    <property type="project" value="UniProtKB-UniRule"/>
</dbReference>
<evidence type="ECO:0000256" key="3">
    <source>
        <dbReference type="ARBA" id="ARBA00022679"/>
    </source>
</evidence>
<dbReference type="GeneID" id="109463234"/>
<dbReference type="AlphaFoldDB" id="A0A6P4YEZ8"/>
<sequence length="185" mass="21037">MGNMDYNFLFDPSILADLDYSSWKSSFRPGVSPHTPGHGLKVRPLCATDYDKGFLGVLAQLTKVGTVTREQFMARFNAMKDDKSYYVCVIEDLNKREVIGAATLVIEQKFIHSCGMRARVEDVVVNDTYRGKQLGKILTVVLIMLSKHLGCYKISLECSDQKLPFYQQVGFKQDGTNYMVQRWET</sequence>
<dbReference type="Gene3D" id="3.40.630.30">
    <property type="match status" value="1"/>
</dbReference>
<comment type="similarity">
    <text evidence="2 6">Belongs to the acetyltransferase family. GNA1 subfamily.</text>
</comment>
<dbReference type="UniPathway" id="UPA00113">
    <property type="reaction ID" value="UER00529"/>
</dbReference>
<dbReference type="FunFam" id="3.40.630.30:FF:000043">
    <property type="entry name" value="Glucosamine 6-phosphate N-acetyltransferase"/>
    <property type="match status" value="1"/>
</dbReference>
<dbReference type="KEGG" id="bbel:109463234"/>
<organism evidence="8 9">
    <name type="scientific">Branchiostoma belcheri</name>
    <name type="common">Amphioxus</name>
    <dbReference type="NCBI Taxonomy" id="7741"/>
    <lineage>
        <taxon>Eukaryota</taxon>
        <taxon>Metazoa</taxon>
        <taxon>Chordata</taxon>
        <taxon>Cephalochordata</taxon>
        <taxon>Leptocardii</taxon>
        <taxon>Amphioxiformes</taxon>
        <taxon>Branchiostomatidae</taxon>
        <taxon>Branchiostoma</taxon>
    </lineage>
</organism>
<dbReference type="InterPro" id="IPR039143">
    <property type="entry name" value="GNPNAT1-like"/>
</dbReference>
<keyword evidence="4 6" id="KW-0012">Acyltransferase</keyword>
<dbReference type="Proteomes" id="UP000515135">
    <property type="component" value="Unplaced"/>
</dbReference>
<accession>A0A6P4YEZ8</accession>
<protein>
    <recommendedName>
        <fullName evidence="6">Glucosamine 6-phosphate N-acetyltransferase</fullName>
        <ecNumber evidence="6">2.3.1.4</ecNumber>
    </recommendedName>
</protein>
<dbReference type="PROSITE" id="PS51186">
    <property type="entry name" value="GNAT"/>
    <property type="match status" value="1"/>
</dbReference>
<evidence type="ECO:0000256" key="6">
    <source>
        <dbReference type="RuleBase" id="RU365086"/>
    </source>
</evidence>
<dbReference type="InterPro" id="IPR016181">
    <property type="entry name" value="Acyl_CoA_acyltransferase"/>
</dbReference>
<evidence type="ECO:0000313" key="8">
    <source>
        <dbReference type="Proteomes" id="UP000515135"/>
    </source>
</evidence>